<name>A0ABW0LP43_9BACI</name>
<dbReference type="EMBL" id="JBHSMC010000029">
    <property type="protein sequence ID" value="MFC5466767.1"/>
    <property type="molecule type" value="Genomic_DNA"/>
</dbReference>
<reference evidence="2" key="1">
    <citation type="journal article" date="2019" name="Int. J. Syst. Evol. Microbiol.">
        <title>The Global Catalogue of Microorganisms (GCM) 10K type strain sequencing project: providing services to taxonomists for standard genome sequencing and annotation.</title>
        <authorList>
            <consortium name="The Broad Institute Genomics Platform"/>
            <consortium name="The Broad Institute Genome Sequencing Center for Infectious Disease"/>
            <person name="Wu L."/>
            <person name="Ma J."/>
        </authorList>
    </citation>
    <scope>NUCLEOTIDE SEQUENCE [LARGE SCALE GENOMIC DNA]</scope>
    <source>
        <strain evidence="2">CGMCC 1.12237</strain>
    </source>
</reference>
<proteinExistence type="predicted"/>
<protein>
    <recommendedName>
        <fullName evidence="3">WYL domain-containing protein</fullName>
    </recommendedName>
</protein>
<keyword evidence="2" id="KW-1185">Reference proteome</keyword>
<sequence>MRGIFIRALGTNQKLELIYINKDNQITHRIIKVLAVTETSIKAYCYHKRQFRIFKIANILSVTPLRRSRGA</sequence>
<evidence type="ECO:0000313" key="1">
    <source>
        <dbReference type="EMBL" id="MFC5466767.1"/>
    </source>
</evidence>
<evidence type="ECO:0008006" key="3">
    <source>
        <dbReference type="Google" id="ProtNLM"/>
    </source>
</evidence>
<organism evidence="1 2">
    <name type="scientific">Lederbergia graminis</name>
    <dbReference type="NCBI Taxonomy" id="735518"/>
    <lineage>
        <taxon>Bacteria</taxon>
        <taxon>Bacillati</taxon>
        <taxon>Bacillota</taxon>
        <taxon>Bacilli</taxon>
        <taxon>Bacillales</taxon>
        <taxon>Bacillaceae</taxon>
        <taxon>Lederbergia</taxon>
    </lineage>
</organism>
<accession>A0ABW0LP43</accession>
<gene>
    <name evidence="1" type="ORF">ACFPM4_18750</name>
</gene>
<comment type="caution">
    <text evidence="1">The sequence shown here is derived from an EMBL/GenBank/DDBJ whole genome shotgun (WGS) entry which is preliminary data.</text>
</comment>
<dbReference type="RefSeq" id="WP_382355209.1">
    <property type="nucleotide sequence ID" value="NZ_JBHSMC010000029.1"/>
</dbReference>
<dbReference type="Proteomes" id="UP001596147">
    <property type="component" value="Unassembled WGS sequence"/>
</dbReference>
<evidence type="ECO:0000313" key="2">
    <source>
        <dbReference type="Proteomes" id="UP001596147"/>
    </source>
</evidence>